<reference evidence="1 2" key="1">
    <citation type="journal article" date="2022" name="New Phytol.">
        <title>Ecological generalism drives hyperdiversity of secondary metabolite gene clusters in xylarialean endophytes.</title>
        <authorList>
            <person name="Franco M.E.E."/>
            <person name="Wisecaver J.H."/>
            <person name="Arnold A.E."/>
            <person name="Ju Y.M."/>
            <person name="Slot J.C."/>
            <person name="Ahrendt S."/>
            <person name="Moore L.P."/>
            <person name="Eastman K.E."/>
            <person name="Scott K."/>
            <person name="Konkel Z."/>
            <person name="Mondo S.J."/>
            <person name="Kuo A."/>
            <person name="Hayes R.D."/>
            <person name="Haridas S."/>
            <person name="Andreopoulos B."/>
            <person name="Riley R."/>
            <person name="LaButti K."/>
            <person name="Pangilinan J."/>
            <person name="Lipzen A."/>
            <person name="Amirebrahimi M."/>
            <person name="Yan J."/>
            <person name="Adam C."/>
            <person name="Keymanesh K."/>
            <person name="Ng V."/>
            <person name="Louie K."/>
            <person name="Northen T."/>
            <person name="Drula E."/>
            <person name="Henrissat B."/>
            <person name="Hsieh H.M."/>
            <person name="Youens-Clark K."/>
            <person name="Lutzoni F."/>
            <person name="Miadlikowska J."/>
            <person name="Eastwood D.C."/>
            <person name="Hamelin R.C."/>
            <person name="Grigoriev I.V."/>
            <person name="U'Ren J.M."/>
        </authorList>
    </citation>
    <scope>NUCLEOTIDE SEQUENCE [LARGE SCALE GENOMIC DNA]</scope>
    <source>
        <strain evidence="1 2">CBS 119005</strain>
    </source>
</reference>
<protein>
    <submittedName>
        <fullName evidence="1">Uncharacterized protein</fullName>
    </submittedName>
</protein>
<evidence type="ECO:0000313" key="1">
    <source>
        <dbReference type="EMBL" id="KAI4861904.1"/>
    </source>
</evidence>
<sequence>MSGFTPSTAASTSTMPTSTTSLERGDEDPTIKFTNAQDIFEIINSISGDFLIFTNVSPSDFAQIDHERSIRRRRFRWRRYHAESQILIVIIPTRLHETLHQAIYMRYYAQLCRTGMETTWATIGTTTFRSSHPGGDGGEGDSTGGPMPERKRPGDWPTLVIEAGHSESLNQLRNDMRWWFMASNHDVKIVILAKFDRGESRIILEKWEEEVATRPGATTTRRAAAVQQMLPVLKQEITINRDEATNPISYNVTRGPLVLEFGLLYLRDPGPQETDFIIDIPYLQEYAEQVWDQV</sequence>
<accession>A0ACB9YRE6</accession>
<dbReference type="Proteomes" id="UP001497700">
    <property type="component" value="Unassembled WGS sequence"/>
</dbReference>
<name>A0ACB9YRE6_9PEZI</name>
<comment type="caution">
    <text evidence="1">The sequence shown here is derived from an EMBL/GenBank/DDBJ whole genome shotgun (WGS) entry which is preliminary data.</text>
</comment>
<dbReference type="EMBL" id="MU393539">
    <property type="protein sequence ID" value="KAI4861904.1"/>
    <property type="molecule type" value="Genomic_DNA"/>
</dbReference>
<organism evidence="1 2">
    <name type="scientific">Hypoxylon rubiginosum</name>
    <dbReference type="NCBI Taxonomy" id="110542"/>
    <lineage>
        <taxon>Eukaryota</taxon>
        <taxon>Fungi</taxon>
        <taxon>Dikarya</taxon>
        <taxon>Ascomycota</taxon>
        <taxon>Pezizomycotina</taxon>
        <taxon>Sordariomycetes</taxon>
        <taxon>Xylariomycetidae</taxon>
        <taxon>Xylariales</taxon>
        <taxon>Hypoxylaceae</taxon>
        <taxon>Hypoxylon</taxon>
    </lineage>
</organism>
<evidence type="ECO:0000313" key="2">
    <source>
        <dbReference type="Proteomes" id="UP001497700"/>
    </source>
</evidence>
<gene>
    <name evidence="1" type="ORF">F4820DRAFT_451533</name>
</gene>
<keyword evidence="2" id="KW-1185">Reference proteome</keyword>
<proteinExistence type="predicted"/>